<gene>
    <name evidence="2" type="ORF">F4562_006367</name>
</gene>
<sequence>MGEVRDVARGIVGTGVGAGDRQVDVADGTDGTDGTDGNGDDGNPEGTVVGDPGGDTTGDPAGDTVGDTVEDVRSSSETRSAAVPPPLQALTRAMTITPVVTTPARGNIH</sequence>
<proteinExistence type="predicted"/>
<dbReference type="AlphaFoldDB" id="A0A7W9IM76"/>
<feature type="compositionally biased region" description="Low complexity" evidence="1">
    <location>
        <begin position="57"/>
        <end position="67"/>
    </location>
</feature>
<organism evidence="2 3">
    <name type="scientific">Streptosporangium becharense</name>
    <dbReference type="NCBI Taxonomy" id="1816182"/>
    <lineage>
        <taxon>Bacteria</taxon>
        <taxon>Bacillati</taxon>
        <taxon>Actinomycetota</taxon>
        <taxon>Actinomycetes</taxon>
        <taxon>Streptosporangiales</taxon>
        <taxon>Streptosporangiaceae</taxon>
        <taxon>Streptosporangium</taxon>
    </lineage>
</organism>
<evidence type="ECO:0000313" key="2">
    <source>
        <dbReference type="EMBL" id="MBB5823305.1"/>
    </source>
</evidence>
<evidence type="ECO:0000256" key="1">
    <source>
        <dbReference type="SAM" id="MobiDB-lite"/>
    </source>
</evidence>
<dbReference type="EMBL" id="JACHMP010000001">
    <property type="protein sequence ID" value="MBB5823305.1"/>
    <property type="molecule type" value="Genomic_DNA"/>
</dbReference>
<keyword evidence="3" id="KW-1185">Reference proteome</keyword>
<protein>
    <submittedName>
        <fullName evidence="2">Uncharacterized protein</fullName>
    </submittedName>
</protein>
<reference evidence="2 3" key="1">
    <citation type="submission" date="2020-08" db="EMBL/GenBank/DDBJ databases">
        <title>Sequencing the genomes of 1000 actinobacteria strains.</title>
        <authorList>
            <person name="Klenk H.-P."/>
        </authorList>
    </citation>
    <scope>NUCLEOTIDE SEQUENCE [LARGE SCALE GENOMIC DNA]</scope>
    <source>
        <strain evidence="2 3">DSM 46887</strain>
    </source>
</reference>
<comment type="caution">
    <text evidence="2">The sequence shown here is derived from an EMBL/GenBank/DDBJ whole genome shotgun (WGS) entry which is preliminary data.</text>
</comment>
<dbReference type="Proteomes" id="UP000540685">
    <property type="component" value="Unassembled WGS sequence"/>
</dbReference>
<dbReference type="RefSeq" id="WP_184540367.1">
    <property type="nucleotide sequence ID" value="NZ_JACHMP010000001.1"/>
</dbReference>
<feature type="region of interest" description="Disordered" evidence="1">
    <location>
        <begin position="1"/>
        <end position="89"/>
    </location>
</feature>
<name>A0A7W9IM76_9ACTN</name>
<accession>A0A7W9IM76</accession>
<evidence type="ECO:0000313" key="3">
    <source>
        <dbReference type="Proteomes" id="UP000540685"/>
    </source>
</evidence>